<keyword evidence="3" id="KW-1185">Reference proteome</keyword>
<evidence type="ECO:0000313" key="2">
    <source>
        <dbReference type="EMBL" id="NDK91745.1"/>
    </source>
</evidence>
<dbReference type="Proteomes" id="UP000466307">
    <property type="component" value="Unassembled WGS sequence"/>
</dbReference>
<dbReference type="RefSeq" id="WP_059036627.1">
    <property type="nucleotide sequence ID" value="NZ_JAADZU010000082.1"/>
</dbReference>
<reference evidence="2 3" key="1">
    <citation type="submission" date="2020-01" db="EMBL/GenBank/DDBJ databases">
        <title>Investigation of new actinobacteria for the biodesulphurisation of diesel fuel.</title>
        <authorList>
            <person name="Athi Narayanan S.M."/>
        </authorList>
    </citation>
    <scope>NUCLEOTIDE SEQUENCE [LARGE SCALE GENOMIC DNA]</scope>
    <source>
        <strain evidence="2 3">213E</strain>
    </source>
</reference>
<organism evidence="2 3">
    <name type="scientific">Gordonia desulfuricans</name>
    <dbReference type="NCBI Taxonomy" id="89051"/>
    <lineage>
        <taxon>Bacteria</taxon>
        <taxon>Bacillati</taxon>
        <taxon>Actinomycetota</taxon>
        <taxon>Actinomycetes</taxon>
        <taxon>Mycobacteriales</taxon>
        <taxon>Gordoniaceae</taxon>
        <taxon>Gordonia</taxon>
    </lineage>
</organism>
<evidence type="ECO:0000313" key="3">
    <source>
        <dbReference type="Proteomes" id="UP000466307"/>
    </source>
</evidence>
<dbReference type="AlphaFoldDB" id="A0A7K3LTY8"/>
<comment type="caution">
    <text evidence="2">The sequence shown here is derived from an EMBL/GenBank/DDBJ whole genome shotgun (WGS) entry which is preliminary data.</text>
</comment>
<protein>
    <submittedName>
        <fullName evidence="2">Uncharacterized protein</fullName>
    </submittedName>
</protein>
<sequence length="226" mass="25683">MLDDIDRLVDEQLAQESSGYDHNVNQPRCWHCGRDWHGMPLTSRIEYLRMVAAVGYSVDRELAEYRAEEDDSELLCPGSTFIGPRRPTTRDQMKAHALRTSRGTIIDFNITPGSEAVAQYREAWEGWERMTEAVTAARDPIRWAFNQIGDAFRSLEQIIGAPERQPRFRHGAVAIDRDVVLLRDLADDVSVDAADPGPDTPQQRALPRPSTTPPMWTARADGRRRR</sequence>
<name>A0A7K3LTY8_9ACTN</name>
<accession>A0A7K3LTY8</accession>
<gene>
    <name evidence="2" type="ORF">GYA93_19520</name>
</gene>
<evidence type="ECO:0000256" key="1">
    <source>
        <dbReference type="SAM" id="MobiDB-lite"/>
    </source>
</evidence>
<feature type="region of interest" description="Disordered" evidence="1">
    <location>
        <begin position="190"/>
        <end position="226"/>
    </location>
</feature>
<dbReference type="EMBL" id="JAADZU010000082">
    <property type="protein sequence ID" value="NDK91745.1"/>
    <property type="molecule type" value="Genomic_DNA"/>
</dbReference>
<proteinExistence type="predicted"/>